<dbReference type="EMBL" id="BEGY01000023">
    <property type="protein sequence ID" value="GAX77270.1"/>
    <property type="molecule type" value="Genomic_DNA"/>
</dbReference>
<dbReference type="STRING" id="1157962.A0A250X3C1"/>
<sequence>MLSNKIYKLSNYSTPFTLYGGRTYRHSVKACYSRPSKRKDRIWDNLDGVDVLPASVEPPESTDAVINSRTLDEFSMEHDGHTETKITTDNKDLAPSWRLKLASSGILDEDSRSPSDTAFESEALGSELSGKDLEPSIFSKSQDPAGSIQDFSNTSAYWQEWGQRDGLHDWGDTWNGAASPSLVSGAPVQGQWSPDPQLRPEGQEAFINREAASKWVQESSQATNPSFKTYAEDETGSTNGRRGTSAEEGPRGEAEPFAEPGVSGRWQSGQNMPYQPSDIALLSTRDMERLLPLAPTGRQADFYQPKSLQERIVVLLGSLGATVVLSKAAVLAGPALMYPLWSPWIRAGWRNLELYARQFQYIGLWRAQVITVEVTGLGWFQTSPGMANGPNVRLVIGDGWEGGARVQLDFPYQQGVEMLQKGEAAELIVLGRDNRFETFKVVRELYLPESGLWLAEYPFVDRNMFLDMSLAIERDRQRDAEATRESNAQWSGDNNVYVSNYEPGWDYGVQPSTSVQKEDHY</sequence>
<feature type="region of interest" description="Disordered" evidence="1">
    <location>
        <begin position="213"/>
        <end position="270"/>
    </location>
</feature>
<organism evidence="2 3">
    <name type="scientific">Chlamydomonas eustigma</name>
    <dbReference type="NCBI Taxonomy" id="1157962"/>
    <lineage>
        <taxon>Eukaryota</taxon>
        <taxon>Viridiplantae</taxon>
        <taxon>Chlorophyta</taxon>
        <taxon>core chlorophytes</taxon>
        <taxon>Chlorophyceae</taxon>
        <taxon>CS clade</taxon>
        <taxon>Chlamydomonadales</taxon>
        <taxon>Chlamydomonadaceae</taxon>
        <taxon>Chlamydomonas</taxon>
    </lineage>
</organism>
<name>A0A250X3C1_9CHLO</name>
<evidence type="ECO:0000313" key="3">
    <source>
        <dbReference type="Proteomes" id="UP000232323"/>
    </source>
</evidence>
<feature type="region of interest" description="Disordered" evidence="1">
    <location>
        <begin position="123"/>
        <end position="150"/>
    </location>
</feature>
<protein>
    <submittedName>
        <fullName evidence="2">Uncharacterized protein</fullName>
    </submittedName>
</protein>
<feature type="region of interest" description="Disordered" evidence="1">
    <location>
        <begin position="170"/>
        <end position="200"/>
    </location>
</feature>
<proteinExistence type="predicted"/>
<dbReference type="AlphaFoldDB" id="A0A250X3C1"/>
<gene>
    <name evidence="2" type="ORF">CEUSTIGMA_g4716.t1</name>
</gene>
<feature type="compositionally biased region" description="Polar residues" evidence="1">
    <location>
        <begin position="138"/>
        <end position="150"/>
    </location>
</feature>
<keyword evidence="3" id="KW-1185">Reference proteome</keyword>
<feature type="compositionally biased region" description="Polar residues" evidence="1">
    <location>
        <begin position="216"/>
        <end position="227"/>
    </location>
</feature>
<dbReference type="Proteomes" id="UP000232323">
    <property type="component" value="Unassembled WGS sequence"/>
</dbReference>
<comment type="caution">
    <text evidence="2">The sequence shown here is derived from an EMBL/GenBank/DDBJ whole genome shotgun (WGS) entry which is preliminary data.</text>
</comment>
<evidence type="ECO:0000313" key="2">
    <source>
        <dbReference type="EMBL" id="GAX77270.1"/>
    </source>
</evidence>
<reference evidence="2 3" key="1">
    <citation type="submission" date="2017-08" db="EMBL/GenBank/DDBJ databases">
        <title>Acidophilic green algal genome provides insights into adaptation to an acidic environment.</title>
        <authorList>
            <person name="Hirooka S."/>
            <person name="Hirose Y."/>
            <person name="Kanesaki Y."/>
            <person name="Higuchi S."/>
            <person name="Fujiwara T."/>
            <person name="Onuma R."/>
            <person name="Era A."/>
            <person name="Ohbayashi R."/>
            <person name="Uzuka A."/>
            <person name="Nozaki H."/>
            <person name="Yoshikawa H."/>
            <person name="Miyagishima S.Y."/>
        </authorList>
    </citation>
    <scope>NUCLEOTIDE SEQUENCE [LARGE SCALE GENOMIC DNA]</scope>
    <source>
        <strain evidence="2 3">NIES-2499</strain>
    </source>
</reference>
<feature type="compositionally biased region" description="Basic and acidic residues" evidence="1">
    <location>
        <begin position="244"/>
        <end position="254"/>
    </location>
</feature>
<evidence type="ECO:0000256" key="1">
    <source>
        <dbReference type="SAM" id="MobiDB-lite"/>
    </source>
</evidence>
<dbReference type="OrthoDB" id="191206at2759"/>
<accession>A0A250X3C1</accession>